<dbReference type="eggNOG" id="KOG1592">
    <property type="taxonomic scope" value="Eukaryota"/>
</dbReference>
<reference evidence="6" key="1">
    <citation type="journal article" date="2013" name="Genome Announc.">
        <title>Draft genome sequence of Pseudozyma brasiliensis sp. nov. strain GHG001, a high producer of endo-1,4-xylanase isolated from an insect pest of sugarcane.</title>
        <authorList>
            <person name="Oliveira J.V.D.C."/>
            <person name="dos Santos R.A.C."/>
            <person name="Borges T.A."/>
            <person name="Riano-Pachon D.M."/>
            <person name="Goldman G.H."/>
        </authorList>
    </citation>
    <scope>NUCLEOTIDE SEQUENCE [LARGE SCALE GENOMIC DNA]</scope>
    <source>
        <strain evidence="6">GHG001</strain>
    </source>
</reference>
<feature type="binding site" evidence="2">
    <location>
        <begin position="269"/>
        <end position="272"/>
    </location>
    <ligand>
        <name>substrate</name>
    </ligand>
</feature>
<evidence type="ECO:0000313" key="6">
    <source>
        <dbReference type="Proteomes" id="UP000019377"/>
    </source>
</evidence>
<dbReference type="PANTHER" id="PTHR10188">
    <property type="entry name" value="L-ASPARAGINASE"/>
    <property type="match status" value="1"/>
</dbReference>
<dbReference type="SUPFAM" id="SSF56235">
    <property type="entry name" value="N-terminal nucleophile aminohydrolases (Ntn hydrolases)"/>
    <property type="match status" value="1"/>
</dbReference>
<feature type="active site" description="Nucleophile" evidence="1">
    <location>
        <position position="241"/>
    </location>
</feature>
<dbReference type="PANTHER" id="PTHR10188:SF43">
    <property type="entry name" value="ASPARAGINASE (EUROFUNG)"/>
    <property type="match status" value="1"/>
</dbReference>
<dbReference type="Pfam" id="PF01112">
    <property type="entry name" value="Asparaginase_2"/>
    <property type="match status" value="2"/>
</dbReference>
<dbReference type="Proteomes" id="UP000019377">
    <property type="component" value="Unassembled WGS sequence"/>
</dbReference>
<organism evidence="5 6">
    <name type="scientific">Kalmanozyma brasiliensis (strain GHG001)</name>
    <name type="common">Yeast</name>
    <name type="synonym">Pseudozyma brasiliensis</name>
    <dbReference type="NCBI Taxonomy" id="1365824"/>
    <lineage>
        <taxon>Eukaryota</taxon>
        <taxon>Fungi</taxon>
        <taxon>Dikarya</taxon>
        <taxon>Basidiomycota</taxon>
        <taxon>Ustilaginomycotina</taxon>
        <taxon>Ustilaginomycetes</taxon>
        <taxon>Ustilaginales</taxon>
        <taxon>Ustilaginaceae</taxon>
        <taxon>Kalmanozyma</taxon>
    </lineage>
</organism>
<dbReference type="Gene3D" id="3.60.20.30">
    <property type="entry name" value="(Glycosyl)asparaginase"/>
    <property type="match status" value="1"/>
</dbReference>
<dbReference type="OrthoDB" id="2262349at2759"/>
<evidence type="ECO:0000313" key="5">
    <source>
        <dbReference type="EMBL" id="EST08582.1"/>
    </source>
</evidence>
<feature type="binding site" evidence="2">
    <location>
        <begin position="323"/>
        <end position="326"/>
    </location>
    <ligand>
        <name>substrate</name>
    </ligand>
</feature>
<dbReference type="RefSeq" id="XP_016293571.1">
    <property type="nucleotide sequence ID" value="XM_016434863.1"/>
</dbReference>
<dbReference type="STRING" id="1365824.V5GRP9"/>
<dbReference type="InterPro" id="IPR000246">
    <property type="entry name" value="Peptidase_T2"/>
</dbReference>
<dbReference type="InterPro" id="IPR029055">
    <property type="entry name" value="Ntn_hydrolases_N"/>
</dbReference>
<dbReference type="GeneID" id="27417473"/>
<evidence type="ECO:0008006" key="7">
    <source>
        <dbReference type="Google" id="ProtNLM"/>
    </source>
</evidence>
<name>V5GRP9_KALBG</name>
<evidence type="ECO:0000256" key="1">
    <source>
        <dbReference type="PIRSR" id="PIRSR600246-1"/>
    </source>
</evidence>
<dbReference type="CDD" id="cd04701">
    <property type="entry name" value="Asparaginase_2"/>
    <property type="match status" value="1"/>
</dbReference>
<dbReference type="OMA" id="VCLDRWG"/>
<dbReference type="AlphaFoldDB" id="V5GRP9"/>
<accession>V5GRP9</accession>
<dbReference type="HOGENOM" id="CLU_021603_1_0_1"/>
<evidence type="ECO:0000256" key="2">
    <source>
        <dbReference type="PIRSR" id="PIRSR600246-2"/>
    </source>
</evidence>
<evidence type="ECO:0000256" key="3">
    <source>
        <dbReference type="PIRSR" id="PIRSR600246-3"/>
    </source>
</evidence>
<dbReference type="GO" id="GO:0005737">
    <property type="term" value="C:cytoplasm"/>
    <property type="evidence" value="ECO:0007669"/>
    <property type="project" value="TreeGrafter"/>
</dbReference>
<feature type="site" description="Cleavage; by autolysis" evidence="3">
    <location>
        <begin position="240"/>
        <end position="241"/>
    </location>
</feature>
<sequence length="415" mass="44757">MKGNTRQAPHDMEKGPHIVALAIHGGAGGTTTPDLPADLVAAYRNRLRTILVNTYHQGRTSSLDAVCHAVSQLEDTPLFNAGKGAVFDLAGRTVCESSLMTTQPGFHSRNVAVTGVRRTKSPILLCRALLENNEQLGGHVFYSGRAAEEVGWKHGTERVSKRYYFTKRRWVEHKKGIETMKLTELAREADISDEEDEVEATKANPPAYSTSPLPTSTKADHEDLAIFDRYAHLTDFLPQGTVGAVALDSHGHLSVATSTGGKTNKFPGRIGDTPSVGSGFWAESWSATASKRRTLLVRLMRSIFPRSSSSKSTSDAGLAISGTGDGDFFLRANFASSIAHRIKYGSAPTGEAIKSAIDELADMFGSKKGVGGAIILDKQGNAYFPLAASTMNRGLISEATEFLPRVAIFDDEKME</sequence>
<dbReference type="GO" id="GO:0016787">
    <property type="term" value="F:hydrolase activity"/>
    <property type="evidence" value="ECO:0007669"/>
    <property type="project" value="InterPro"/>
</dbReference>
<protein>
    <recommendedName>
        <fullName evidence="7">Asparaginase</fullName>
    </recommendedName>
</protein>
<evidence type="ECO:0000256" key="4">
    <source>
        <dbReference type="SAM" id="MobiDB-lite"/>
    </source>
</evidence>
<feature type="region of interest" description="Disordered" evidence="4">
    <location>
        <begin position="189"/>
        <end position="215"/>
    </location>
</feature>
<keyword evidence="6" id="KW-1185">Reference proteome</keyword>
<gene>
    <name evidence="5" type="ORF">PSEUBRA_SCAF15g05598</name>
</gene>
<proteinExistence type="predicted"/>
<dbReference type="EMBL" id="KI545857">
    <property type="protein sequence ID" value="EST08582.1"/>
    <property type="molecule type" value="Genomic_DNA"/>
</dbReference>